<proteinExistence type="predicted"/>
<reference evidence="2" key="1">
    <citation type="journal article" date="2019" name="Int. J. Syst. Evol. Microbiol.">
        <title>The Global Catalogue of Microorganisms (GCM) 10K type strain sequencing project: providing services to taxonomists for standard genome sequencing and annotation.</title>
        <authorList>
            <consortium name="The Broad Institute Genomics Platform"/>
            <consortium name="The Broad Institute Genome Sequencing Center for Infectious Disease"/>
            <person name="Wu L."/>
            <person name="Ma J."/>
        </authorList>
    </citation>
    <scope>NUCLEOTIDE SEQUENCE [LARGE SCALE GENOMIC DNA]</scope>
    <source>
        <strain evidence="2">JCM 15614</strain>
    </source>
</reference>
<dbReference type="Proteomes" id="UP001499924">
    <property type="component" value="Unassembled WGS sequence"/>
</dbReference>
<protein>
    <submittedName>
        <fullName evidence="1">Uncharacterized protein</fullName>
    </submittedName>
</protein>
<evidence type="ECO:0000313" key="2">
    <source>
        <dbReference type="Proteomes" id="UP001499924"/>
    </source>
</evidence>
<sequence>MAGGRFLLAAVEPERARVREDAGRRVDVVRAGMRRTVIAFGAVSAQADGRVPHVGPAA</sequence>
<dbReference type="EMBL" id="BAAAVV010000022">
    <property type="protein sequence ID" value="GAA3185409.1"/>
    <property type="molecule type" value="Genomic_DNA"/>
</dbReference>
<name>A0ABP6PQ81_9ACTN</name>
<organism evidence="1 2">
    <name type="scientific">Blastococcus jejuensis</name>
    <dbReference type="NCBI Taxonomy" id="351224"/>
    <lineage>
        <taxon>Bacteria</taxon>
        <taxon>Bacillati</taxon>
        <taxon>Actinomycetota</taxon>
        <taxon>Actinomycetes</taxon>
        <taxon>Geodermatophilales</taxon>
        <taxon>Geodermatophilaceae</taxon>
        <taxon>Blastococcus</taxon>
    </lineage>
</organism>
<accession>A0ABP6PQ81</accession>
<gene>
    <name evidence="1" type="ORF">GCM10010531_44530</name>
</gene>
<evidence type="ECO:0000313" key="1">
    <source>
        <dbReference type="EMBL" id="GAA3185409.1"/>
    </source>
</evidence>
<comment type="caution">
    <text evidence="1">The sequence shown here is derived from an EMBL/GenBank/DDBJ whole genome shotgun (WGS) entry which is preliminary data.</text>
</comment>
<keyword evidence="2" id="KW-1185">Reference proteome</keyword>